<keyword evidence="2" id="KW-1185">Reference proteome</keyword>
<protein>
    <submittedName>
        <fullName evidence="1">Uncharacterized protein</fullName>
    </submittedName>
</protein>
<evidence type="ECO:0000313" key="1">
    <source>
        <dbReference type="EMBL" id="AXI08278.1"/>
    </source>
</evidence>
<organism evidence="1 2">
    <name type="scientific">Oceanobacillus zhaokaii</name>
    <dbReference type="NCBI Taxonomy" id="2052660"/>
    <lineage>
        <taxon>Bacteria</taxon>
        <taxon>Bacillati</taxon>
        <taxon>Bacillota</taxon>
        <taxon>Bacilli</taxon>
        <taxon>Bacillales</taxon>
        <taxon>Bacillaceae</taxon>
        <taxon>Oceanobacillus</taxon>
    </lineage>
</organism>
<sequence length="64" mass="7566">MAIFCEIPKDISNSFVFTYSTKNLLFKFSDFKLNSKLYYLTTTVNRLLSKSTKLIHKTLFLMIF</sequence>
<proteinExistence type="predicted"/>
<accession>A0A345PE48</accession>
<dbReference type="AlphaFoldDB" id="A0A345PE48"/>
<gene>
    <name evidence="1" type="ORF">CUC15_04715</name>
</gene>
<dbReference type="EMBL" id="CP024848">
    <property type="protein sequence ID" value="AXI08278.1"/>
    <property type="molecule type" value="Genomic_DNA"/>
</dbReference>
<reference evidence="2" key="1">
    <citation type="submission" date="2017-11" db="EMBL/GenBank/DDBJ databases">
        <authorList>
            <person name="Zhu W."/>
        </authorList>
    </citation>
    <scope>NUCLEOTIDE SEQUENCE [LARGE SCALE GENOMIC DNA]</scope>
    <source>
        <strain evidence="2">160</strain>
    </source>
</reference>
<dbReference type="Proteomes" id="UP000253908">
    <property type="component" value="Chromosome"/>
</dbReference>
<name>A0A345PE48_9BACI</name>
<dbReference type="KEGG" id="ocn:CUC15_04715"/>
<evidence type="ECO:0000313" key="2">
    <source>
        <dbReference type="Proteomes" id="UP000253908"/>
    </source>
</evidence>